<dbReference type="SUPFAM" id="SSF56672">
    <property type="entry name" value="DNA/RNA polymerases"/>
    <property type="match status" value="1"/>
</dbReference>
<dbReference type="Pfam" id="PF17919">
    <property type="entry name" value="RT_RNaseH_2"/>
    <property type="match status" value="1"/>
</dbReference>
<gene>
    <name evidence="3" type="ORF">CEXT_639801</name>
</gene>
<evidence type="ECO:0000259" key="2">
    <source>
        <dbReference type="Pfam" id="PF17919"/>
    </source>
</evidence>
<keyword evidence="1" id="KW-0511">Multifunctional enzyme</keyword>
<name>A0AAV4M380_CAEEX</name>
<evidence type="ECO:0000313" key="4">
    <source>
        <dbReference type="Proteomes" id="UP001054945"/>
    </source>
</evidence>
<organism evidence="3 4">
    <name type="scientific">Caerostris extrusa</name>
    <name type="common">Bark spider</name>
    <name type="synonym">Caerostris bankana</name>
    <dbReference type="NCBI Taxonomy" id="172846"/>
    <lineage>
        <taxon>Eukaryota</taxon>
        <taxon>Metazoa</taxon>
        <taxon>Ecdysozoa</taxon>
        <taxon>Arthropoda</taxon>
        <taxon>Chelicerata</taxon>
        <taxon>Arachnida</taxon>
        <taxon>Araneae</taxon>
        <taxon>Araneomorphae</taxon>
        <taxon>Entelegynae</taxon>
        <taxon>Araneoidea</taxon>
        <taxon>Araneidae</taxon>
        <taxon>Caerostris</taxon>
    </lineage>
</organism>
<evidence type="ECO:0000256" key="1">
    <source>
        <dbReference type="ARBA" id="ARBA00023268"/>
    </source>
</evidence>
<dbReference type="InterPro" id="IPR043502">
    <property type="entry name" value="DNA/RNA_pol_sf"/>
</dbReference>
<dbReference type="Proteomes" id="UP001054945">
    <property type="component" value="Unassembled WGS sequence"/>
</dbReference>
<reference evidence="3 4" key="1">
    <citation type="submission" date="2021-06" db="EMBL/GenBank/DDBJ databases">
        <title>Caerostris extrusa draft genome.</title>
        <authorList>
            <person name="Kono N."/>
            <person name="Arakawa K."/>
        </authorList>
    </citation>
    <scope>NUCLEOTIDE SEQUENCE [LARGE SCALE GENOMIC DNA]</scope>
</reference>
<dbReference type="InterPro" id="IPR041577">
    <property type="entry name" value="RT_RNaseH_2"/>
</dbReference>
<proteinExistence type="predicted"/>
<dbReference type="PANTHER" id="PTHR37984:SF5">
    <property type="entry name" value="PROTEIN NYNRIN-LIKE"/>
    <property type="match status" value="1"/>
</dbReference>
<dbReference type="AlphaFoldDB" id="A0AAV4M380"/>
<protein>
    <recommendedName>
        <fullName evidence="2">Reverse transcriptase/retrotransposon-derived protein RNase H-like domain-containing protein</fullName>
    </recommendedName>
</protein>
<dbReference type="InterPro" id="IPR050951">
    <property type="entry name" value="Retrovirus_Pol_polyprotein"/>
</dbReference>
<dbReference type="PANTHER" id="PTHR37984">
    <property type="entry name" value="PROTEIN CBG26694"/>
    <property type="match status" value="1"/>
</dbReference>
<dbReference type="EMBL" id="BPLR01001810">
    <property type="protein sequence ID" value="GIX66670.1"/>
    <property type="molecule type" value="Genomic_DNA"/>
</dbReference>
<evidence type="ECO:0000313" key="3">
    <source>
        <dbReference type="EMBL" id="GIX66670.1"/>
    </source>
</evidence>
<accession>A0AAV4M380</accession>
<dbReference type="GO" id="GO:0071897">
    <property type="term" value="P:DNA biosynthetic process"/>
    <property type="evidence" value="ECO:0007669"/>
    <property type="project" value="UniProtKB-ARBA"/>
</dbReference>
<comment type="caution">
    <text evidence="3">The sequence shown here is derived from an EMBL/GenBank/DDBJ whole genome shotgun (WGS) entry which is preliminary data.</text>
</comment>
<feature type="domain" description="Reverse transcriptase/retrotransposon-derived protein RNase H-like" evidence="2">
    <location>
        <begin position="32"/>
        <end position="87"/>
    </location>
</feature>
<sequence length="90" mass="9860">MSVQIGGYDYEKPVLGLSISESRYGCASLVAVEMGIPFRVEADASDFAIGTSLSQAERLIAFFSSTLNKSEQNHSSIEKEAYAIVKSWIY</sequence>
<dbReference type="GO" id="GO:0003824">
    <property type="term" value="F:catalytic activity"/>
    <property type="evidence" value="ECO:0007669"/>
    <property type="project" value="UniProtKB-KW"/>
</dbReference>
<keyword evidence="4" id="KW-1185">Reference proteome</keyword>